<dbReference type="GO" id="GO:0020037">
    <property type="term" value="F:heme binding"/>
    <property type="evidence" value="ECO:0007669"/>
    <property type="project" value="InterPro"/>
</dbReference>
<dbReference type="Gene3D" id="1.10.760.10">
    <property type="entry name" value="Cytochrome c-like domain"/>
    <property type="match status" value="1"/>
</dbReference>
<dbReference type="InterPro" id="IPR009056">
    <property type="entry name" value="Cyt_c-like_dom"/>
</dbReference>
<dbReference type="SUPFAM" id="SSF46626">
    <property type="entry name" value="Cytochrome c"/>
    <property type="match status" value="2"/>
</dbReference>
<dbReference type="EMBL" id="FOAG01000007">
    <property type="protein sequence ID" value="SEL72320.1"/>
    <property type="molecule type" value="Genomic_DNA"/>
</dbReference>
<sequence length="328" mass="33821">MRGLIRLSLVFPALSASLGAGALALWPIGTAEPAAFPTGDAARGAYLARASGCVSCHTNAAAGGLALAGGAPLDTPFGTFVPPNITPHPEGGIGLWTIQDFAKAIRQGVSPEGDPYYPVFTYSFYAGFTEQEIADLWEAFRSVPPVAEAAAPHDVGFPFSFRSGLKLWRFAYFEAPETDALLGTSSPWNRGRVLVEGAAHCAACHTGRNLAGGLKDGERFAGNASLPGGSKAPSILVGDLLARGWTVPNLAYALDSGLLPNGDAFGGSMAEVVAEGTSYITDADRAAIATYLLDPEGTGIVPAPAPLPDGTPMAAGMDHSQMVMSNEN</sequence>
<protein>
    <submittedName>
        <fullName evidence="7">Cytochrome c, mono-and diheme variants</fullName>
    </submittedName>
</protein>
<reference evidence="7 8" key="1">
    <citation type="submission" date="2016-10" db="EMBL/GenBank/DDBJ databases">
        <authorList>
            <person name="de Groot N.N."/>
        </authorList>
    </citation>
    <scope>NUCLEOTIDE SEQUENCE [LARGE SCALE GENOMIC DNA]</scope>
    <source>
        <strain evidence="7 8">DSM 100674</strain>
    </source>
</reference>
<feature type="chain" id="PRO_5009299786" evidence="5">
    <location>
        <begin position="23"/>
        <end position="328"/>
    </location>
</feature>
<dbReference type="GO" id="GO:0046872">
    <property type="term" value="F:metal ion binding"/>
    <property type="evidence" value="ECO:0007669"/>
    <property type="project" value="UniProtKB-KW"/>
</dbReference>
<keyword evidence="5" id="KW-0732">Signal</keyword>
<dbReference type="PANTHER" id="PTHR35008">
    <property type="entry name" value="BLL4482 PROTEIN-RELATED"/>
    <property type="match status" value="1"/>
</dbReference>
<evidence type="ECO:0000256" key="5">
    <source>
        <dbReference type="SAM" id="SignalP"/>
    </source>
</evidence>
<feature type="domain" description="Cytochrome c" evidence="6">
    <location>
        <begin position="39"/>
        <end position="144"/>
    </location>
</feature>
<evidence type="ECO:0000259" key="6">
    <source>
        <dbReference type="PROSITE" id="PS51007"/>
    </source>
</evidence>
<evidence type="ECO:0000256" key="3">
    <source>
        <dbReference type="ARBA" id="ARBA00023004"/>
    </source>
</evidence>
<gene>
    <name evidence="7" type="ORF">SAMN05443999_107142</name>
</gene>
<keyword evidence="2 4" id="KW-0479">Metal-binding</keyword>
<dbReference type="AlphaFoldDB" id="A0A1H7SI37"/>
<organism evidence="7 8">
    <name type="scientific">Roseovarius azorensis</name>
    <dbReference type="NCBI Taxonomy" id="1287727"/>
    <lineage>
        <taxon>Bacteria</taxon>
        <taxon>Pseudomonadati</taxon>
        <taxon>Pseudomonadota</taxon>
        <taxon>Alphaproteobacteria</taxon>
        <taxon>Rhodobacterales</taxon>
        <taxon>Roseobacteraceae</taxon>
        <taxon>Roseovarius</taxon>
    </lineage>
</organism>
<dbReference type="InterPro" id="IPR036909">
    <property type="entry name" value="Cyt_c-like_dom_sf"/>
</dbReference>
<dbReference type="RefSeq" id="WP_245770684.1">
    <property type="nucleotide sequence ID" value="NZ_FOAG01000007.1"/>
</dbReference>
<evidence type="ECO:0000256" key="2">
    <source>
        <dbReference type="ARBA" id="ARBA00022723"/>
    </source>
</evidence>
<dbReference type="GO" id="GO:0009055">
    <property type="term" value="F:electron transfer activity"/>
    <property type="evidence" value="ECO:0007669"/>
    <property type="project" value="InterPro"/>
</dbReference>
<dbReference type="STRING" id="1287727.SAMN05443999_107142"/>
<dbReference type="Proteomes" id="UP000199582">
    <property type="component" value="Unassembled WGS sequence"/>
</dbReference>
<keyword evidence="1 4" id="KW-0349">Heme</keyword>
<accession>A0A1H7SI37</accession>
<evidence type="ECO:0000313" key="7">
    <source>
        <dbReference type="EMBL" id="SEL72320.1"/>
    </source>
</evidence>
<evidence type="ECO:0000256" key="4">
    <source>
        <dbReference type="PROSITE-ProRule" id="PRU00433"/>
    </source>
</evidence>
<name>A0A1H7SI37_9RHOB</name>
<keyword evidence="8" id="KW-1185">Reference proteome</keyword>
<dbReference type="InterPro" id="IPR051459">
    <property type="entry name" value="Cytochrome_c-type_DH"/>
</dbReference>
<evidence type="ECO:0000256" key="1">
    <source>
        <dbReference type="ARBA" id="ARBA00022617"/>
    </source>
</evidence>
<proteinExistence type="predicted"/>
<feature type="signal peptide" evidence="5">
    <location>
        <begin position="1"/>
        <end position="22"/>
    </location>
</feature>
<dbReference type="PANTHER" id="PTHR35008:SF8">
    <property type="entry name" value="ALCOHOL DEHYDROGENASE CYTOCHROME C SUBUNIT"/>
    <property type="match status" value="1"/>
</dbReference>
<keyword evidence="3 4" id="KW-0408">Iron</keyword>
<evidence type="ECO:0000313" key="8">
    <source>
        <dbReference type="Proteomes" id="UP000199582"/>
    </source>
</evidence>
<feature type="domain" description="Cytochrome c" evidence="6">
    <location>
        <begin position="186"/>
        <end position="296"/>
    </location>
</feature>
<dbReference type="PROSITE" id="PS51007">
    <property type="entry name" value="CYTC"/>
    <property type="match status" value="2"/>
</dbReference>